<organism evidence="2 3">
    <name type="scientific">Roseburia faecis</name>
    <dbReference type="NCBI Taxonomy" id="301302"/>
    <lineage>
        <taxon>Bacteria</taxon>
        <taxon>Bacillati</taxon>
        <taxon>Bacillota</taxon>
        <taxon>Clostridia</taxon>
        <taxon>Lachnospirales</taxon>
        <taxon>Lachnospiraceae</taxon>
        <taxon>Roseburia</taxon>
    </lineage>
</organism>
<proteinExistence type="predicted"/>
<dbReference type="SUPFAM" id="SSF53335">
    <property type="entry name" value="S-adenosyl-L-methionine-dependent methyltransferases"/>
    <property type="match status" value="1"/>
</dbReference>
<dbReference type="InterPro" id="IPR041698">
    <property type="entry name" value="Methyltransf_25"/>
</dbReference>
<dbReference type="InterPro" id="IPR029063">
    <property type="entry name" value="SAM-dependent_MTases_sf"/>
</dbReference>
<accession>A0A0M6X0S1</accession>
<dbReference type="Pfam" id="PF13649">
    <property type="entry name" value="Methyltransf_25"/>
    <property type="match status" value="1"/>
</dbReference>
<dbReference type="Gene3D" id="3.40.50.150">
    <property type="entry name" value="Vaccinia Virus protein VP39"/>
    <property type="match status" value="1"/>
</dbReference>
<keyword evidence="3" id="KW-1185">Reference proteome</keyword>
<evidence type="ECO:0000313" key="2">
    <source>
        <dbReference type="EMBL" id="CRL43019.1"/>
    </source>
</evidence>
<reference evidence="3" key="1">
    <citation type="submission" date="2015-05" db="EMBL/GenBank/DDBJ databases">
        <authorList>
            <consortium name="Pathogen Informatics"/>
        </authorList>
    </citation>
    <scope>NUCLEOTIDE SEQUENCE [LARGE SCALE GENOMIC DNA]</scope>
    <source>
        <strain evidence="3">M72</strain>
    </source>
</reference>
<protein>
    <recommendedName>
        <fullName evidence="1">Methyltransferase domain-containing protein</fullName>
    </recommendedName>
</protein>
<dbReference type="STRING" id="301302.ERS852420_01993"/>
<name>A0A0M6X0S1_9FIRM</name>
<dbReference type="Proteomes" id="UP000049979">
    <property type="component" value="Unassembled WGS sequence"/>
</dbReference>
<evidence type="ECO:0000313" key="3">
    <source>
        <dbReference type="Proteomes" id="UP000049979"/>
    </source>
</evidence>
<sequence>MDKKSILELGVGTGVLGERVKSLVPSTEIDGLDISSEMLKRSKEKAVYNHLYLGSADEHLYTEQYAFVYSAFMFHSVKGQDILLSKIAECLVNGGMFILVDLIPNMKILANNADFNAHSIKYEHGAPAMYKTCAEMVDLIESSPFELVELKKLGISKDYNHYLFALRKGK</sequence>
<evidence type="ECO:0000259" key="1">
    <source>
        <dbReference type="Pfam" id="PF13649"/>
    </source>
</evidence>
<dbReference type="CDD" id="cd02440">
    <property type="entry name" value="AdoMet_MTases"/>
    <property type="match status" value="1"/>
</dbReference>
<dbReference type="AlphaFoldDB" id="A0A0M6X0S1"/>
<dbReference type="EMBL" id="CVRR01000093">
    <property type="protein sequence ID" value="CRL43019.1"/>
    <property type="molecule type" value="Genomic_DNA"/>
</dbReference>
<gene>
    <name evidence="2" type="ORF">M72_17891</name>
</gene>
<dbReference type="RefSeq" id="WP_082413943.1">
    <property type="nucleotide sequence ID" value="NZ_CP173697.1"/>
</dbReference>
<feature type="domain" description="Methyltransferase" evidence="1">
    <location>
        <begin position="6"/>
        <end position="95"/>
    </location>
</feature>